<dbReference type="CDD" id="cd02136">
    <property type="entry name" value="PnbA_NfnB-like"/>
    <property type="match status" value="1"/>
</dbReference>
<comment type="cofactor">
    <cofactor evidence="1">
        <name>FMN</name>
        <dbReference type="ChEBI" id="CHEBI:58210"/>
    </cofactor>
</comment>
<dbReference type="RefSeq" id="WP_191251306.1">
    <property type="nucleotide sequence ID" value="NZ_BNCI01000001.1"/>
</dbReference>
<dbReference type="PANTHER" id="PTHR43673:SF2">
    <property type="entry name" value="NITROREDUCTASE"/>
    <property type="match status" value="1"/>
</dbReference>
<accession>A0A919E769</accession>
<dbReference type="Proteomes" id="UP000630923">
    <property type="component" value="Unassembled WGS sequence"/>
</dbReference>
<evidence type="ECO:0000313" key="7">
    <source>
        <dbReference type="EMBL" id="GHF20686.1"/>
    </source>
</evidence>
<dbReference type="Gene3D" id="3.40.109.10">
    <property type="entry name" value="NADH Oxidase"/>
    <property type="match status" value="1"/>
</dbReference>
<organism evidence="7 8">
    <name type="scientific">Kordiimonas sediminis</name>
    <dbReference type="NCBI Taxonomy" id="1735581"/>
    <lineage>
        <taxon>Bacteria</taxon>
        <taxon>Pseudomonadati</taxon>
        <taxon>Pseudomonadota</taxon>
        <taxon>Alphaproteobacteria</taxon>
        <taxon>Kordiimonadales</taxon>
        <taxon>Kordiimonadaceae</taxon>
        <taxon>Kordiimonas</taxon>
    </lineage>
</organism>
<keyword evidence="3" id="KW-0285">Flavoprotein</keyword>
<evidence type="ECO:0000256" key="5">
    <source>
        <dbReference type="ARBA" id="ARBA00023002"/>
    </source>
</evidence>
<dbReference type="InterPro" id="IPR029479">
    <property type="entry name" value="Nitroreductase"/>
</dbReference>
<evidence type="ECO:0000313" key="8">
    <source>
        <dbReference type="Proteomes" id="UP000630923"/>
    </source>
</evidence>
<keyword evidence="4" id="KW-0288">FMN</keyword>
<keyword evidence="8" id="KW-1185">Reference proteome</keyword>
<dbReference type="AlphaFoldDB" id="A0A919E769"/>
<keyword evidence="5" id="KW-0560">Oxidoreductase</keyword>
<comment type="caution">
    <text evidence="7">The sequence shown here is derived from an EMBL/GenBank/DDBJ whole genome shotgun (WGS) entry which is preliminary data.</text>
</comment>
<reference evidence="7" key="2">
    <citation type="submission" date="2020-09" db="EMBL/GenBank/DDBJ databases">
        <authorList>
            <person name="Sun Q."/>
            <person name="Kim S."/>
        </authorList>
    </citation>
    <scope>NUCLEOTIDE SEQUENCE</scope>
    <source>
        <strain evidence="7">KCTC 42590</strain>
    </source>
</reference>
<proteinExistence type="inferred from homology"/>
<reference evidence="7" key="1">
    <citation type="journal article" date="2014" name="Int. J. Syst. Evol. Microbiol.">
        <title>Complete genome sequence of Corynebacterium casei LMG S-19264T (=DSM 44701T), isolated from a smear-ripened cheese.</title>
        <authorList>
            <consortium name="US DOE Joint Genome Institute (JGI-PGF)"/>
            <person name="Walter F."/>
            <person name="Albersmeier A."/>
            <person name="Kalinowski J."/>
            <person name="Ruckert C."/>
        </authorList>
    </citation>
    <scope>NUCLEOTIDE SEQUENCE</scope>
    <source>
        <strain evidence="7">KCTC 42590</strain>
    </source>
</reference>
<dbReference type="GO" id="GO:0016491">
    <property type="term" value="F:oxidoreductase activity"/>
    <property type="evidence" value="ECO:0007669"/>
    <property type="project" value="UniProtKB-KW"/>
</dbReference>
<sequence>MTEMSVSQAMKARFSARAFLDKPVPEDVLTDLFDHAALAASGCNFQPWNVHVFTGQKKSELETAVMAKAPESPLGEGSDINIYPSNMSGVLRQRRIECGELLYSTLGIAREDKNARMQQTMQNFTFFGAPVGILFTARKGLGEIQYIDYGIFIQSVMLLAVERGLDTCAQAFWAMWPNTIRDHLGLEDDEVVACGMSLGYADPDHIVNSVDMPRVNISEFLTRHGD</sequence>
<gene>
    <name evidence="7" type="ORF">GCM10017044_14490</name>
</gene>
<name>A0A919E769_9PROT</name>
<evidence type="ECO:0000256" key="4">
    <source>
        <dbReference type="ARBA" id="ARBA00022643"/>
    </source>
</evidence>
<evidence type="ECO:0000256" key="1">
    <source>
        <dbReference type="ARBA" id="ARBA00001917"/>
    </source>
</evidence>
<dbReference type="Pfam" id="PF00881">
    <property type="entry name" value="Nitroreductase"/>
    <property type="match status" value="1"/>
</dbReference>
<comment type="similarity">
    <text evidence="2">Belongs to the nitroreductase family.</text>
</comment>
<evidence type="ECO:0000256" key="2">
    <source>
        <dbReference type="ARBA" id="ARBA00007118"/>
    </source>
</evidence>
<protein>
    <submittedName>
        <fullName evidence="7">NADH dehydrogenase</fullName>
    </submittedName>
</protein>
<feature type="domain" description="Nitroreductase" evidence="6">
    <location>
        <begin position="11"/>
        <end position="200"/>
    </location>
</feature>
<dbReference type="SUPFAM" id="SSF55469">
    <property type="entry name" value="FMN-dependent nitroreductase-like"/>
    <property type="match status" value="1"/>
</dbReference>
<evidence type="ECO:0000256" key="3">
    <source>
        <dbReference type="ARBA" id="ARBA00022630"/>
    </source>
</evidence>
<dbReference type="InterPro" id="IPR000415">
    <property type="entry name" value="Nitroreductase-like"/>
</dbReference>
<dbReference type="PANTHER" id="PTHR43673">
    <property type="entry name" value="NAD(P)H NITROREDUCTASE YDGI-RELATED"/>
    <property type="match status" value="1"/>
</dbReference>
<evidence type="ECO:0000259" key="6">
    <source>
        <dbReference type="Pfam" id="PF00881"/>
    </source>
</evidence>
<dbReference type="EMBL" id="BNCI01000001">
    <property type="protein sequence ID" value="GHF20686.1"/>
    <property type="molecule type" value="Genomic_DNA"/>
</dbReference>